<keyword evidence="2" id="KW-1185">Reference proteome</keyword>
<reference evidence="1 2" key="1">
    <citation type="submission" date="2020-08" db="EMBL/GenBank/DDBJ databases">
        <title>Genomic Encyclopedia of Archaeal and Bacterial Type Strains, Phase II (KMG-II): from individual species to whole genera.</title>
        <authorList>
            <person name="Goeker M."/>
        </authorList>
    </citation>
    <scope>NUCLEOTIDE SEQUENCE [LARGE SCALE GENOMIC DNA]</scope>
    <source>
        <strain evidence="1 2">DSM 43850</strain>
    </source>
</reference>
<dbReference type="InterPro" id="IPR011009">
    <property type="entry name" value="Kinase-like_dom_sf"/>
</dbReference>
<organism evidence="1 2">
    <name type="scientific">Kutzneria viridogrisea</name>
    <dbReference type="NCBI Taxonomy" id="47990"/>
    <lineage>
        <taxon>Bacteria</taxon>
        <taxon>Bacillati</taxon>
        <taxon>Actinomycetota</taxon>
        <taxon>Actinomycetes</taxon>
        <taxon>Pseudonocardiales</taxon>
        <taxon>Pseudonocardiaceae</taxon>
        <taxon>Kutzneria</taxon>
    </lineage>
</organism>
<name>A0ABR6BBJ7_9PSEU</name>
<dbReference type="EMBL" id="JACJID010000001">
    <property type="protein sequence ID" value="MBA8924248.1"/>
    <property type="molecule type" value="Genomic_DNA"/>
</dbReference>
<dbReference type="SUPFAM" id="SSF56112">
    <property type="entry name" value="Protein kinase-like (PK-like)"/>
    <property type="match status" value="1"/>
</dbReference>
<dbReference type="RefSeq" id="WP_182836668.1">
    <property type="nucleotide sequence ID" value="NZ_BAAABQ010000086.1"/>
</dbReference>
<evidence type="ECO:0008006" key="3">
    <source>
        <dbReference type="Google" id="ProtNLM"/>
    </source>
</evidence>
<evidence type="ECO:0000313" key="1">
    <source>
        <dbReference type="EMBL" id="MBA8924248.1"/>
    </source>
</evidence>
<evidence type="ECO:0000313" key="2">
    <source>
        <dbReference type="Proteomes" id="UP000517916"/>
    </source>
</evidence>
<dbReference type="Proteomes" id="UP000517916">
    <property type="component" value="Unassembled WGS sequence"/>
</dbReference>
<protein>
    <recommendedName>
        <fullName evidence="3">Aminoglycoside phosphotransferase domain-containing protein</fullName>
    </recommendedName>
</protein>
<gene>
    <name evidence="1" type="ORF">BC739_001445</name>
</gene>
<proteinExistence type="predicted"/>
<comment type="caution">
    <text evidence="1">The sequence shown here is derived from an EMBL/GenBank/DDBJ whole genome shotgun (WGS) entry which is preliminary data.</text>
</comment>
<accession>A0ABR6BBJ7</accession>
<sequence length="268" mass="29715">MVEDTAEVAGGQSSDLTTVLRFDCGQRVFLKGVHGRSRRMRWLRNEITASTLAPGIAPRVLFHADIDGWLVVAFEHIAGRAASLAPGSADLPLVAETVQRIGSIAAPNLRSLSERWNQADWWSKTAAEEPELVRDWDTVEMDRWSAMVPDLVDGERLLHTDLHGEQFLIDSGTVHVVDWGFPGRGALWVDTAFLLLRLIDAGHHPTEAEAWAWEQSTSAGLIEHTLTAFAAYLAGMWSYWAATSAAPGTLYRAQLARDYVSWRLRENG</sequence>